<dbReference type="AlphaFoldDB" id="A0A1D2A2K0"/>
<proteinExistence type="predicted"/>
<dbReference type="PANTHER" id="PTHR36025:SF1">
    <property type="entry name" value="DIHYDROOROTATE DEHYDROGENASE (DUF3598)"/>
    <property type="match status" value="1"/>
</dbReference>
<accession>A0A1D2A2K0</accession>
<evidence type="ECO:0000313" key="1">
    <source>
        <dbReference type="EMBL" id="JAT73432.1"/>
    </source>
</evidence>
<name>A0A1D2A2K0_AUXPR</name>
<sequence length="428" mass="43900">MGSGATACDFGMCGPNLNAIHARRPGACRMHAPGGLRLMHGWHGLPRSHAGPGSEILTGIPQGEAMAPLSMAIRPVPGVGPSILPSPLWSTYCGVNEGVWLGSARACNPASGAAEGVGLDEEGGTVFTLARVVLQRRVADDASDCLVTTEAHGLGPGDTPRVLEQVAGAGRDADLDGAEGWEAHWHDSEDPGLFFFDGGSHSLGPSSLLGGDEDAADAGAPPPAAAPGVHLLEHCLAWGSDHRLRVSLLCETARDGRGRLDLAPLRLGVAAERWLGVPGVWVEASVPGRAADPASLLPPGCAPGALPAAAFAGRWRRCGVLASLVEGISPSTGEVEMLKVFEAVEQEVAAAPDSHRAGPHEGGVALLLAPALLVQLEASGEGGVMLRTLWRADEGVVVGMEREHDGRGELVRVLFTTAMAQPAGEGGV</sequence>
<dbReference type="EMBL" id="GDKF01005190">
    <property type="protein sequence ID" value="JAT73432.1"/>
    <property type="molecule type" value="Transcribed_RNA"/>
</dbReference>
<dbReference type="PANTHER" id="PTHR36025">
    <property type="entry name" value="DIHYDROOROTATE DEHYDROGENASE (DUF3598)"/>
    <property type="match status" value="1"/>
</dbReference>
<protein>
    <submittedName>
        <fullName evidence="1">Uncharacterized protein</fullName>
    </submittedName>
</protein>
<organism evidence="1">
    <name type="scientific">Auxenochlorella protothecoides</name>
    <name type="common">Green microalga</name>
    <name type="synonym">Chlorella protothecoides</name>
    <dbReference type="NCBI Taxonomy" id="3075"/>
    <lineage>
        <taxon>Eukaryota</taxon>
        <taxon>Viridiplantae</taxon>
        <taxon>Chlorophyta</taxon>
        <taxon>core chlorophytes</taxon>
        <taxon>Trebouxiophyceae</taxon>
        <taxon>Chlorellales</taxon>
        <taxon>Chlorellaceae</taxon>
        <taxon>Auxenochlorella</taxon>
    </lineage>
</organism>
<reference evidence="1" key="1">
    <citation type="submission" date="2015-08" db="EMBL/GenBank/DDBJ databases">
        <authorList>
            <person name="Babu N.S."/>
            <person name="Beckwith C.J."/>
            <person name="Beseler K.G."/>
            <person name="Brison A."/>
            <person name="Carone J.V."/>
            <person name="Caskin T.P."/>
            <person name="Diamond M."/>
            <person name="Durham M.E."/>
            <person name="Foxe J.M."/>
            <person name="Go M."/>
            <person name="Henderson B.A."/>
            <person name="Jones I.B."/>
            <person name="McGettigan J.A."/>
            <person name="Micheletti S.J."/>
            <person name="Nasrallah M.E."/>
            <person name="Ortiz D."/>
            <person name="Piller C.R."/>
            <person name="Privatt S.R."/>
            <person name="Schneider S.L."/>
            <person name="Sharp S."/>
            <person name="Smith T.C."/>
            <person name="Stanton J.D."/>
            <person name="Ullery H.E."/>
            <person name="Wilson R.J."/>
            <person name="Serrano M.G."/>
            <person name="Buck G."/>
            <person name="Lee V."/>
            <person name="Wang Y."/>
            <person name="Carvalho R."/>
            <person name="Voegtly L."/>
            <person name="Shi R."/>
            <person name="Duckworth R."/>
            <person name="Johnson A."/>
            <person name="Loviza R."/>
            <person name="Walstead R."/>
            <person name="Shah Z."/>
            <person name="Kiflezghi M."/>
            <person name="Wade K."/>
            <person name="Ball S.L."/>
            <person name="Bradley K.W."/>
            <person name="Asai D.J."/>
            <person name="Bowman C.A."/>
            <person name="Russell D.A."/>
            <person name="Pope W.H."/>
            <person name="Jacobs-Sera D."/>
            <person name="Hendrix R.W."/>
            <person name="Hatfull G.F."/>
        </authorList>
    </citation>
    <scope>NUCLEOTIDE SEQUENCE</scope>
</reference>
<gene>
    <name evidence="1" type="ORF">g.7906</name>
</gene>